<dbReference type="SUPFAM" id="SSF47240">
    <property type="entry name" value="Ferritin-like"/>
    <property type="match status" value="1"/>
</dbReference>
<dbReference type="Pfam" id="PF05974">
    <property type="entry name" value="DUF892"/>
    <property type="match status" value="1"/>
</dbReference>
<dbReference type="AlphaFoldDB" id="A0A4U1CQG8"/>
<comment type="caution">
    <text evidence="1">The sequence shown here is derived from an EMBL/GenBank/DDBJ whole genome shotgun (WGS) entry which is preliminary data.</text>
</comment>
<dbReference type="InterPro" id="IPR010287">
    <property type="entry name" value="DUF892_YciF-like"/>
</dbReference>
<dbReference type="InterPro" id="IPR009078">
    <property type="entry name" value="Ferritin-like_SF"/>
</dbReference>
<organism evidence="1 2">
    <name type="scientific">Pedobacter polaris</name>
    <dbReference type="NCBI Taxonomy" id="2571273"/>
    <lineage>
        <taxon>Bacteria</taxon>
        <taxon>Pseudomonadati</taxon>
        <taxon>Bacteroidota</taxon>
        <taxon>Sphingobacteriia</taxon>
        <taxon>Sphingobacteriales</taxon>
        <taxon>Sphingobacteriaceae</taxon>
        <taxon>Pedobacter</taxon>
    </lineage>
</organism>
<name>A0A4U1CQG8_9SPHI</name>
<dbReference type="OrthoDB" id="772720at2"/>
<proteinExistence type="predicted"/>
<reference evidence="1 2" key="1">
    <citation type="submission" date="2019-04" db="EMBL/GenBank/DDBJ databases">
        <title>Pedobacter sp. RP-3-22 sp. nov., isolated from Arctic soil.</title>
        <authorList>
            <person name="Dahal R.H."/>
            <person name="Kim D.-U."/>
        </authorList>
    </citation>
    <scope>NUCLEOTIDE SEQUENCE [LARGE SCALE GENOMIC DNA]</scope>
    <source>
        <strain evidence="1 2">RP-3-22</strain>
    </source>
</reference>
<gene>
    <name evidence="1" type="ORF">FA048_06620</name>
</gene>
<evidence type="ECO:0000313" key="1">
    <source>
        <dbReference type="EMBL" id="TKC09883.1"/>
    </source>
</evidence>
<dbReference type="InterPro" id="IPR012347">
    <property type="entry name" value="Ferritin-like"/>
</dbReference>
<dbReference type="Proteomes" id="UP000309488">
    <property type="component" value="Unassembled WGS sequence"/>
</dbReference>
<accession>A0A4U1CQG8</accession>
<dbReference type="Gene3D" id="1.20.1260.10">
    <property type="match status" value="1"/>
</dbReference>
<evidence type="ECO:0000313" key="2">
    <source>
        <dbReference type="Proteomes" id="UP000309488"/>
    </source>
</evidence>
<sequence>MEGKENLNNILSEAIGSQMEFNKVCAKTYNKLSKAAQVPELAKALDPEQTGIDNHIGRLKLLTKLLGGSAGKQSLIFTFNPLKLSKNKANEQDIQIIQTALQLLAIQNIQYDFILKLIQLLQLAHAPELIEQCMSENQDTQVWISRTRSHLLQP</sequence>
<keyword evidence="2" id="KW-1185">Reference proteome</keyword>
<protein>
    <submittedName>
        <fullName evidence="1">DUF892 family protein</fullName>
    </submittedName>
</protein>
<dbReference type="EMBL" id="SWBR01000002">
    <property type="protein sequence ID" value="TKC09883.1"/>
    <property type="molecule type" value="Genomic_DNA"/>
</dbReference>
<dbReference type="RefSeq" id="WP_136839461.1">
    <property type="nucleotide sequence ID" value="NZ_SWBR01000002.1"/>
</dbReference>